<evidence type="ECO:0000313" key="6">
    <source>
        <dbReference type="Ensembl" id="ENSMODP00000042557.1"/>
    </source>
</evidence>
<protein>
    <recommendedName>
        <fullName evidence="5">Ubiquitin-like protease family profile domain-containing protein</fullName>
    </recommendedName>
</protein>
<dbReference type="SUPFAM" id="SSF54001">
    <property type="entry name" value="Cysteine proteinases"/>
    <property type="match status" value="1"/>
</dbReference>
<keyword evidence="3" id="KW-0378">Hydrolase</keyword>
<name>A0A5F8G528_MONDO</name>
<proteinExistence type="inferred from homology"/>
<dbReference type="InParanoid" id="A0A5F8G528"/>
<evidence type="ECO:0000256" key="2">
    <source>
        <dbReference type="ARBA" id="ARBA00022670"/>
    </source>
</evidence>
<dbReference type="InterPro" id="IPR038765">
    <property type="entry name" value="Papain-like_cys_pep_sf"/>
</dbReference>
<evidence type="ECO:0000313" key="7">
    <source>
        <dbReference type="Proteomes" id="UP000002280"/>
    </source>
</evidence>
<dbReference type="Proteomes" id="UP000002280">
    <property type="component" value="Chromosome 4"/>
</dbReference>
<dbReference type="GO" id="GO:0060255">
    <property type="term" value="P:regulation of macromolecule metabolic process"/>
    <property type="evidence" value="ECO:0007669"/>
    <property type="project" value="UniProtKB-ARBA"/>
</dbReference>
<dbReference type="Ensembl" id="ENSMODT00000072021.1">
    <property type="protein sequence ID" value="ENSMODP00000042557.1"/>
    <property type="gene ID" value="ENSMODG00000037696.1"/>
</dbReference>
<reference evidence="6" key="3">
    <citation type="submission" date="2025-09" db="UniProtKB">
        <authorList>
            <consortium name="Ensembl"/>
        </authorList>
    </citation>
    <scope>IDENTIFICATION</scope>
</reference>
<dbReference type="Gene3D" id="3.40.395.10">
    <property type="entry name" value="Adenoviral Proteinase, Chain A"/>
    <property type="match status" value="1"/>
</dbReference>
<dbReference type="InterPro" id="IPR003653">
    <property type="entry name" value="Peptidase_C48_C"/>
</dbReference>
<dbReference type="Pfam" id="PF02902">
    <property type="entry name" value="Peptidase_C48"/>
    <property type="match status" value="1"/>
</dbReference>
<sequence>MGTPGRLEKSPEGLPELTQDMEREIERALGPGPQDEILSRTFKFRVTREDLQTLHNFQWLNDGIINFYMNLLVDRNQKQGLPRLHAFSTFFYPKLRAAGYQAVRRWTKGVDLFQQDLLLVPIHQRAHWSLVLIDLRKKSIQYLDSLGGKEPGICTMMLQYLKEESKSRRNAELDPTEWTLDEGRSWKIPQQSNSEDCGVFLCKYADYISQDKPLAFTQNHMPHFRKRMVWEILHQQVL</sequence>
<dbReference type="GO" id="GO:0016926">
    <property type="term" value="P:protein desumoylation"/>
    <property type="evidence" value="ECO:0000318"/>
    <property type="project" value="GO_Central"/>
</dbReference>
<dbReference type="FunFam" id="3.40.395.10:FF:000001">
    <property type="entry name" value="Sentrin-specific protease 1"/>
    <property type="match status" value="1"/>
</dbReference>
<dbReference type="PANTHER" id="PTHR12606">
    <property type="entry name" value="SENTRIN/SUMO-SPECIFIC PROTEASE"/>
    <property type="match status" value="1"/>
</dbReference>
<reference evidence="6 7" key="1">
    <citation type="journal article" date="2007" name="Nature">
        <title>Genome of the marsupial Monodelphis domestica reveals innovation in non-coding sequences.</title>
        <authorList>
            <person name="Mikkelsen T.S."/>
            <person name="Wakefield M.J."/>
            <person name="Aken B."/>
            <person name="Amemiya C.T."/>
            <person name="Chang J.L."/>
            <person name="Duke S."/>
            <person name="Garber M."/>
            <person name="Gentles A.J."/>
            <person name="Goodstadt L."/>
            <person name="Heger A."/>
            <person name="Jurka J."/>
            <person name="Kamal M."/>
            <person name="Mauceli E."/>
            <person name="Searle S.M."/>
            <person name="Sharpe T."/>
            <person name="Baker M.L."/>
            <person name="Batzer M.A."/>
            <person name="Benos P.V."/>
            <person name="Belov K."/>
            <person name="Clamp M."/>
            <person name="Cook A."/>
            <person name="Cuff J."/>
            <person name="Das R."/>
            <person name="Davidow L."/>
            <person name="Deakin J.E."/>
            <person name="Fazzari M.J."/>
            <person name="Glass J.L."/>
            <person name="Grabherr M."/>
            <person name="Greally J.M."/>
            <person name="Gu W."/>
            <person name="Hore T.A."/>
            <person name="Huttley G.A."/>
            <person name="Kleber M."/>
            <person name="Jirtle R.L."/>
            <person name="Koina E."/>
            <person name="Lee J.T."/>
            <person name="Mahony S."/>
            <person name="Marra M.A."/>
            <person name="Miller R.D."/>
            <person name="Nicholls R.D."/>
            <person name="Oda M."/>
            <person name="Papenfuss A.T."/>
            <person name="Parra Z.E."/>
            <person name="Pollock D.D."/>
            <person name="Ray D.A."/>
            <person name="Schein J.E."/>
            <person name="Speed T.P."/>
            <person name="Thompson K."/>
            <person name="VandeBerg J.L."/>
            <person name="Wade C.M."/>
            <person name="Walker J.A."/>
            <person name="Waters P.D."/>
            <person name="Webber C."/>
            <person name="Weidman J.R."/>
            <person name="Xie X."/>
            <person name="Zody M.C."/>
            <person name="Baldwin J."/>
            <person name="Abdouelleil A."/>
            <person name="Abdulkadir J."/>
            <person name="Abebe A."/>
            <person name="Abera B."/>
            <person name="Abreu J."/>
            <person name="Acer S.C."/>
            <person name="Aftuck L."/>
            <person name="Alexander A."/>
            <person name="An P."/>
            <person name="Anderson E."/>
            <person name="Anderson S."/>
            <person name="Arachi H."/>
            <person name="Azer M."/>
            <person name="Bachantsang P."/>
            <person name="Barry A."/>
            <person name="Bayul T."/>
            <person name="Berlin A."/>
            <person name="Bessette D."/>
            <person name="Bloom T."/>
            <person name="Bloom T."/>
            <person name="Boguslavskiy L."/>
            <person name="Bonnet C."/>
            <person name="Boukhgalter B."/>
            <person name="Bourzgui I."/>
            <person name="Brown A."/>
            <person name="Cahill P."/>
            <person name="Channer S."/>
            <person name="Cheshatsang Y."/>
            <person name="Chuda L."/>
            <person name="Citroen M."/>
            <person name="Collymore A."/>
            <person name="Cooke P."/>
            <person name="Costello M."/>
            <person name="D'Aco K."/>
            <person name="Daza R."/>
            <person name="De Haan G."/>
            <person name="DeGray S."/>
            <person name="DeMaso C."/>
            <person name="Dhargay N."/>
            <person name="Dooley K."/>
            <person name="Dooley E."/>
            <person name="Doricent M."/>
            <person name="Dorje P."/>
            <person name="Dorjee K."/>
            <person name="Dupes A."/>
            <person name="Elong R."/>
            <person name="Falk J."/>
            <person name="Farina A."/>
            <person name="Faro S."/>
            <person name="Ferguson D."/>
            <person name="Fisher S."/>
            <person name="Foley C.D."/>
            <person name="Franke A."/>
            <person name="Friedrich D."/>
            <person name="Gadbois L."/>
            <person name="Gearin G."/>
            <person name="Gearin C.R."/>
            <person name="Giannoukos G."/>
            <person name="Goode T."/>
            <person name="Graham J."/>
            <person name="Grandbois E."/>
            <person name="Grewal S."/>
            <person name="Gyaltsen K."/>
            <person name="Hafez N."/>
            <person name="Hagos B."/>
            <person name="Hall J."/>
            <person name="Henson C."/>
            <person name="Hollinger A."/>
            <person name="Honan T."/>
            <person name="Huard M.D."/>
            <person name="Hughes L."/>
            <person name="Hurhula B."/>
            <person name="Husby M.E."/>
            <person name="Kamat A."/>
            <person name="Kanga B."/>
            <person name="Kashin S."/>
            <person name="Khazanovich D."/>
            <person name="Kisner P."/>
            <person name="Lance K."/>
            <person name="Lara M."/>
            <person name="Lee W."/>
            <person name="Lennon N."/>
            <person name="Letendre F."/>
            <person name="LeVine R."/>
            <person name="Lipovsky A."/>
            <person name="Liu X."/>
            <person name="Liu J."/>
            <person name="Liu S."/>
            <person name="Lokyitsang T."/>
            <person name="Lokyitsang Y."/>
            <person name="Lubonja R."/>
            <person name="Lui A."/>
            <person name="MacDonald P."/>
            <person name="Magnisalis V."/>
            <person name="Maru K."/>
            <person name="Matthews C."/>
            <person name="McCusker W."/>
            <person name="McDonough S."/>
            <person name="Mehta T."/>
            <person name="Meldrim J."/>
            <person name="Meneus L."/>
            <person name="Mihai O."/>
            <person name="Mihalev A."/>
            <person name="Mihova T."/>
            <person name="Mittelman R."/>
            <person name="Mlenga V."/>
            <person name="Montmayeur A."/>
            <person name="Mulrain L."/>
            <person name="Navidi A."/>
            <person name="Naylor J."/>
            <person name="Negash T."/>
            <person name="Nguyen T."/>
            <person name="Nguyen N."/>
            <person name="Nicol R."/>
            <person name="Norbu C."/>
            <person name="Norbu N."/>
            <person name="Novod N."/>
            <person name="O'Neill B."/>
            <person name="Osman S."/>
            <person name="Markiewicz E."/>
            <person name="Oyono O.L."/>
            <person name="Patti C."/>
            <person name="Phunkhang P."/>
            <person name="Pierre F."/>
            <person name="Priest M."/>
            <person name="Raghuraman S."/>
            <person name="Rege F."/>
            <person name="Reyes R."/>
            <person name="Rise C."/>
            <person name="Rogov P."/>
            <person name="Ross K."/>
            <person name="Ryan E."/>
            <person name="Settipalli S."/>
            <person name="Shea T."/>
            <person name="Sherpa N."/>
            <person name="Shi L."/>
            <person name="Shih D."/>
            <person name="Sparrow T."/>
            <person name="Spaulding J."/>
            <person name="Stalker J."/>
            <person name="Stange-Thomann N."/>
            <person name="Stavropoulos S."/>
            <person name="Stone C."/>
            <person name="Strader C."/>
            <person name="Tesfaye S."/>
            <person name="Thomson T."/>
            <person name="Thoulutsang Y."/>
            <person name="Thoulutsang D."/>
            <person name="Topham K."/>
            <person name="Topping I."/>
            <person name="Tsamla T."/>
            <person name="Vassiliev H."/>
            <person name="Vo A."/>
            <person name="Wangchuk T."/>
            <person name="Wangdi T."/>
            <person name="Weiand M."/>
            <person name="Wilkinson J."/>
            <person name="Wilson A."/>
            <person name="Yadav S."/>
            <person name="Young G."/>
            <person name="Yu Q."/>
            <person name="Zembek L."/>
            <person name="Zhong D."/>
            <person name="Zimmer A."/>
            <person name="Zwirko Z."/>
            <person name="Jaffe D.B."/>
            <person name="Alvarez P."/>
            <person name="Brockman W."/>
            <person name="Butler J."/>
            <person name="Chin C."/>
            <person name="Gnerre S."/>
            <person name="MacCallum I."/>
            <person name="Graves J.A."/>
            <person name="Ponting C.P."/>
            <person name="Breen M."/>
            <person name="Samollow P.B."/>
            <person name="Lander E.S."/>
            <person name="Lindblad-Toh K."/>
        </authorList>
    </citation>
    <scope>NUCLEOTIDE SEQUENCE [LARGE SCALE GENOMIC DNA]</scope>
</reference>
<evidence type="ECO:0000256" key="1">
    <source>
        <dbReference type="ARBA" id="ARBA00005234"/>
    </source>
</evidence>
<accession>A0A5F8G528</accession>
<keyword evidence="4" id="KW-0788">Thiol protease</keyword>
<dbReference type="GeneTree" id="ENSGT00940000154951"/>
<dbReference type="GO" id="GO:0005634">
    <property type="term" value="C:nucleus"/>
    <property type="evidence" value="ECO:0000318"/>
    <property type="project" value="GO_Central"/>
</dbReference>
<keyword evidence="2" id="KW-0645">Protease</keyword>
<feature type="domain" description="Ubiquitin-like protease family profile" evidence="5">
    <location>
        <begin position="44"/>
        <end position="208"/>
    </location>
</feature>
<dbReference type="STRING" id="13616.ENSMODP00000042557"/>
<dbReference type="AlphaFoldDB" id="A0A5F8G528"/>
<comment type="similarity">
    <text evidence="1">Belongs to the peptidase C48 family.</text>
</comment>
<evidence type="ECO:0000256" key="4">
    <source>
        <dbReference type="ARBA" id="ARBA00022807"/>
    </source>
</evidence>
<dbReference type="PROSITE" id="PS50600">
    <property type="entry name" value="ULP_PROTEASE"/>
    <property type="match status" value="1"/>
</dbReference>
<dbReference type="PANTHER" id="PTHR12606:SF11">
    <property type="entry name" value="SENTRIN-SPECIFIC PROTEASE 2"/>
    <property type="match status" value="1"/>
</dbReference>
<keyword evidence="7" id="KW-1185">Reference proteome</keyword>
<evidence type="ECO:0000256" key="3">
    <source>
        <dbReference type="ARBA" id="ARBA00022801"/>
    </source>
</evidence>
<evidence type="ECO:0000259" key="5">
    <source>
        <dbReference type="PROSITE" id="PS50600"/>
    </source>
</evidence>
<dbReference type="GO" id="GO:0016929">
    <property type="term" value="F:deSUMOylase activity"/>
    <property type="evidence" value="ECO:0000318"/>
    <property type="project" value="GO_Central"/>
</dbReference>
<dbReference type="GO" id="GO:0006508">
    <property type="term" value="P:proteolysis"/>
    <property type="evidence" value="ECO:0007669"/>
    <property type="project" value="UniProtKB-KW"/>
</dbReference>
<organism evidence="6 7">
    <name type="scientific">Monodelphis domestica</name>
    <name type="common">Gray short-tailed opossum</name>
    <dbReference type="NCBI Taxonomy" id="13616"/>
    <lineage>
        <taxon>Eukaryota</taxon>
        <taxon>Metazoa</taxon>
        <taxon>Chordata</taxon>
        <taxon>Craniata</taxon>
        <taxon>Vertebrata</taxon>
        <taxon>Euteleostomi</taxon>
        <taxon>Mammalia</taxon>
        <taxon>Metatheria</taxon>
        <taxon>Didelphimorphia</taxon>
        <taxon>Didelphidae</taxon>
        <taxon>Monodelphis</taxon>
    </lineage>
</organism>
<reference evidence="6" key="2">
    <citation type="submission" date="2025-08" db="UniProtKB">
        <authorList>
            <consortium name="Ensembl"/>
        </authorList>
    </citation>
    <scope>IDENTIFICATION</scope>
</reference>
<dbReference type="GO" id="GO:0080090">
    <property type="term" value="P:regulation of primary metabolic process"/>
    <property type="evidence" value="ECO:0007669"/>
    <property type="project" value="UniProtKB-ARBA"/>
</dbReference>
<dbReference type="OMA" id="DRAANSQ"/>